<proteinExistence type="predicted"/>
<evidence type="ECO:0000313" key="4">
    <source>
        <dbReference type="EMBL" id="KKL25888.1"/>
    </source>
</evidence>
<dbReference type="AlphaFoldDB" id="A0A0F9EPU0"/>
<keyword evidence="1" id="KW-0489">Methyltransferase</keyword>
<dbReference type="Pfam" id="PF01555">
    <property type="entry name" value="N6_N4_Mtase"/>
    <property type="match status" value="1"/>
</dbReference>
<feature type="domain" description="DNA methylase N-4/N-6" evidence="3">
    <location>
        <begin position="1"/>
        <end position="44"/>
    </location>
</feature>
<evidence type="ECO:0000256" key="1">
    <source>
        <dbReference type="ARBA" id="ARBA00022603"/>
    </source>
</evidence>
<reference evidence="4" key="1">
    <citation type="journal article" date="2015" name="Nature">
        <title>Complex archaea that bridge the gap between prokaryotes and eukaryotes.</title>
        <authorList>
            <person name="Spang A."/>
            <person name="Saw J.H."/>
            <person name="Jorgensen S.L."/>
            <person name="Zaremba-Niedzwiedzka K."/>
            <person name="Martijn J."/>
            <person name="Lind A.E."/>
            <person name="van Eijk R."/>
            <person name="Schleper C."/>
            <person name="Guy L."/>
            <person name="Ettema T.J."/>
        </authorList>
    </citation>
    <scope>NUCLEOTIDE SEQUENCE</scope>
</reference>
<evidence type="ECO:0000259" key="3">
    <source>
        <dbReference type="Pfam" id="PF01555"/>
    </source>
</evidence>
<keyword evidence="2" id="KW-0808">Transferase</keyword>
<dbReference type="EMBL" id="LAZR01036044">
    <property type="protein sequence ID" value="KKL25888.1"/>
    <property type="molecule type" value="Genomic_DNA"/>
</dbReference>
<comment type="caution">
    <text evidence="4">The sequence shown here is derived from an EMBL/GenBank/DDBJ whole genome shotgun (WGS) entry which is preliminary data.</text>
</comment>
<dbReference type="GO" id="GO:0003677">
    <property type="term" value="F:DNA binding"/>
    <property type="evidence" value="ECO:0007669"/>
    <property type="project" value="InterPro"/>
</dbReference>
<dbReference type="Gene3D" id="3.40.50.150">
    <property type="entry name" value="Vaccinia Virus protein VP39"/>
    <property type="match status" value="1"/>
</dbReference>
<name>A0A0F9EPU0_9ZZZZ</name>
<dbReference type="SUPFAM" id="SSF53335">
    <property type="entry name" value="S-adenosyl-L-methionine-dependent methyltransferases"/>
    <property type="match status" value="1"/>
</dbReference>
<dbReference type="GO" id="GO:0008170">
    <property type="term" value="F:N-methyltransferase activity"/>
    <property type="evidence" value="ECO:0007669"/>
    <property type="project" value="InterPro"/>
</dbReference>
<sequence>MTTLPGEQVLDPFGGTGTTLRVCKRISRECTLLEVDSFYCEQIAKENALSKISENTWSEKL</sequence>
<evidence type="ECO:0000256" key="2">
    <source>
        <dbReference type="ARBA" id="ARBA00022679"/>
    </source>
</evidence>
<gene>
    <name evidence="4" type="ORF">LCGC14_2400770</name>
</gene>
<organism evidence="4">
    <name type="scientific">marine sediment metagenome</name>
    <dbReference type="NCBI Taxonomy" id="412755"/>
    <lineage>
        <taxon>unclassified sequences</taxon>
        <taxon>metagenomes</taxon>
        <taxon>ecological metagenomes</taxon>
    </lineage>
</organism>
<protein>
    <recommendedName>
        <fullName evidence="3">DNA methylase N-4/N-6 domain-containing protein</fullName>
    </recommendedName>
</protein>
<accession>A0A0F9EPU0</accession>
<dbReference type="InterPro" id="IPR029063">
    <property type="entry name" value="SAM-dependent_MTases_sf"/>
</dbReference>
<dbReference type="InterPro" id="IPR002941">
    <property type="entry name" value="DNA_methylase_N4/N6"/>
</dbReference>
<dbReference type="GO" id="GO:0032259">
    <property type="term" value="P:methylation"/>
    <property type="evidence" value="ECO:0007669"/>
    <property type="project" value="UniProtKB-KW"/>
</dbReference>